<dbReference type="EMBL" id="AGCI01000062">
    <property type="protein sequence ID" value="EHM41941.1"/>
    <property type="molecule type" value="Genomic_DNA"/>
</dbReference>
<dbReference type="PANTHER" id="PTHR21716:SF64">
    <property type="entry name" value="AI-2 TRANSPORT PROTEIN TQSA"/>
    <property type="match status" value="1"/>
</dbReference>
<reference evidence="7 8" key="1">
    <citation type="submission" date="2011-08" db="EMBL/GenBank/DDBJ databases">
        <authorList>
            <person name="Weinstock G."/>
            <person name="Sodergren E."/>
            <person name="Clifton S."/>
            <person name="Fulton L."/>
            <person name="Fulton B."/>
            <person name="Courtney L."/>
            <person name="Fronick C."/>
            <person name="Harrison M."/>
            <person name="Strong C."/>
            <person name="Farmer C."/>
            <person name="Delahaunty K."/>
            <person name="Markovic C."/>
            <person name="Hall O."/>
            <person name="Minx P."/>
            <person name="Tomlinson C."/>
            <person name="Mitreva M."/>
            <person name="Hou S."/>
            <person name="Chen J."/>
            <person name="Wollam A."/>
            <person name="Pepin K.H."/>
            <person name="Johnson M."/>
            <person name="Bhonagiri V."/>
            <person name="Zhang X."/>
            <person name="Suruliraj S."/>
            <person name="Warren W."/>
            <person name="Chinwalla A."/>
            <person name="Mardis E.R."/>
            <person name="Wilson R.K."/>
        </authorList>
    </citation>
    <scope>NUCLEOTIDE SEQUENCE [LARGE SCALE GENOMIC DNA]</scope>
    <source>
        <strain evidence="7 8">ATCC 51873</strain>
    </source>
</reference>
<evidence type="ECO:0000313" key="7">
    <source>
        <dbReference type="EMBL" id="EHM41941.1"/>
    </source>
</evidence>
<dbReference type="Proteomes" id="UP000005959">
    <property type="component" value="Unassembled WGS sequence"/>
</dbReference>
<evidence type="ECO:0000256" key="6">
    <source>
        <dbReference type="SAM" id="Phobius"/>
    </source>
</evidence>
<dbReference type="NCBIfam" id="NF008930">
    <property type="entry name" value="PRK12287.1"/>
    <property type="match status" value="1"/>
</dbReference>
<evidence type="ECO:0000313" key="8">
    <source>
        <dbReference type="Proteomes" id="UP000005959"/>
    </source>
</evidence>
<name>G9Y7V2_HAFAL</name>
<keyword evidence="4 6" id="KW-1133">Transmembrane helix</keyword>
<keyword evidence="5 6" id="KW-0472">Membrane</keyword>
<dbReference type="Pfam" id="PF01594">
    <property type="entry name" value="AI-2E_transport"/>
    <property type="match status" value="1"/>
</dbReference>
<feature type="transmembrane region" description="Helical" evidence="6">
    <location>
        <begin position="213"/>
        <end position="234"/>
    </location>
</feature>
<evidence type="ECO:0000256" key="5">
    <source>
        <dbReference type="ARBA" id="ARBA00023136"/>
    </source>
</evidence>
<keyword evidence="3 6" id="KW-0812">Transmembrane</keyword>
<dbReference type="HOGENOM" id="CLU_031275_0_3_6"/>
<gene>
    <name evidence="7" type="ORF">HMPREF0454_02618</name>
</gene>
<feature type="transmembrane region" description="Helical" evidence="6">
    <location>
        <begin position="79"/>
        <end position="101"/>
    </location>
</feature>
<feature type="transmembrane region" description="Helical" evidence="6">
    <location>
        <begin position="156"/>
        <end position="179"/>
    </location>
</feature>
<accession>G9Y7V2</accession>
<dbReference type="AlphaFoldDB" id="G9Y7V2"/>
<feature type="transmembrane region" description="Helical" evidence="6">
    <location>
        <begin position="21"/>
        <end position="43"/>
    </location>
</feature>
<evidence type="ECO:0000256" key="1">
    <source>
        <dbReference type="ARBA" id="ARBA00004141"/>
    </source>
</evidence>
<dbReference type="PATRIC" id="fig|1002364.3.peg.2353"/>
<organism evidence="7 8">
    <name type="scientific">Hafnia alvei ATCC 51873</name>
    <dbReference type="NCBI Taxonomy" id="1002364"/>
    <lineage>
        <taxon>Bacteria</taxon>
        <taxon>Pseudomonadati</taxon>
        <taxon>Pseudomonadota</taxon>
        <taxon>Gammaproteobacteria</taxon>
        <taxon>Enterobacterales</taxon>
        <taxon>Hafniaceae</taxon>
        <taxon>Hafnia</taxon>
    </lineage>
</organism>
<feature type="transmembrane region" description="Helical" evidence="6">
    <location>
        <begin position="315"/>
        <end position="341"/>
    </location>
</feature>
<comment type="caution">
    <text evidence="7">The sequence shown here is derived from an EMBL/GenBank/DDBJ whole genome shotgun (WGS) entry which is preliminary data.</text>
</comment>
<evidence type="ECO:0000256" key="4">
    <source>
        <dbReference type="ARBA" id="ARBA00022989"/>
    </source>
</evidence>
<comment type="similarity">
    <text evidence="2">Belongs to the autoinducer-2 exporter (AI-2E) (TC 2.A.86) family.</text>
</comment>
<sequence length="364" mass="39180">MGAERADQDAFIQGNTMSRTVLSAQGTRIAIMASALVIILAGVRAASEIIVPFLLALFLSIILNPLVKVLMKLRLPRSAAVGLVLVIIILGLTLMIGMLGASLNDFSRTLPQYRGMLASKLVALQHIAERLNLNFSPVELANHFDPGVVMNMATRIVTQLSGAMSSLFLLLMTVVFMLMEVPHLPYKLRKSLSNADAGMGSIQRALDGVTQYLALKTGISLITGVVVWLMLHLMGIRFAMMWGVLAFVLNYIPNIGSVIAAIPPVIQALLFNSFGDAVMVASGYIAINMVFGNILEPRVMGRGLGLSTLVVFLSLIFWGWLLGPIGMLLSVPLTIVVKILLELTPVGSRFAVLLGEGIDEQKAS</sequence>
<evidence type="ECO:0000256" key="2">
    <source>
        <dbReference type="ARBA" id="ARBA00009773"/>
    </source>
</evidence>
<proteinExistence type="inferred from homology"/>
<dbReference type="PANTHER" id="PTHR21716">
    <property type="entry name" value="TRANSMEMBRANE PROTEIN"/>
    <property type="match status" value="1"/>
</dbReference>
<protein>
    <submittedName>
        <fullName evidence="7">Autoinducer 2 exporter TqsA</fullName>
    </submittedName>
</protein>
<dbReference type="GO" id="GO:0055085">
    <property type="term" value="P:transmembrane transport"/>
    <property type="evidence" value="ECO:0007669"/>
    <property type="project" value="TreeGrafter"/>
</dbReference>
<dbReference type="InterPro" id="IPR002549">
    <property type="entry name" value="AI-2E-like"/>
</dbReference>
<evidence type="ECO:0000256" key="3">
    <source>
        <dbReference type="ARBA" id="ARBA00022692"/>
    </source>
</evidence>
<dbReference type="GO" id="GO:0016020">
    <property type="term" value="C:membrane"/>
    <property type="evidence" value="ECO:0007669"/>
    <property type="project" value="UniProtKB-SubCell"/>
</dbReference>
<comment type="subcellular location">
    <subcellularLocation>
        <location evidence="1">Membrane</location>
        <topology evidence="1">Multi-pass membrane protein</topology>
    </subcellularLocation>
</comment>
<feature type="transmembrane region" description="Helical" evidence="6">
    <location>
        <begin position="274"/>
        <end position="295"/>
    </location>
</feature>
<feature type="transmembrane region" description="Helical" evidence="6">
    <location>
        <begin position="49"/>
        <end position="67"/>
    </location>
</feature>
<feature type="transmembrane region" description="Helical" evidence="6">
    <location>
        <begin position="240"/>
        <end position="262"/>
    </location>
</feature>